<dbReference type="PANTHER" id="PTHR12558">
    <property type="entry name" value="CELL DIVISION CYCLE 16,23,27"/>
    <property type="match status" value="1"/>
</dbReference>
<dbReference type="SMART" id="SM00028">
    <property type="entry name" value="TPR"/>
    <property type="match status" value="4"/>
</dbReference>
<dbReference type="InterPro" id="IPR019734">
    <property type="entry name" value="TPR_rpt"/>
</dbReference>
<dbReference type="PANTHER" id="PTHR12558:SF13">
    <property type="entry name" value="CELL DIVISION CYCLE PROTEIN 27 HOMOLOG"/>
    <property type="match status" value="1"/>
</dbReference>
<organism evidence="4 5">
    <name type="scientific">Marinigracilibium pacificum</name>
    <dbReference type="NCBI Taxonomy" id="2729599"/>
    <lineage>
        <taxon>Bacteria</taxon>
        <taxon>Pseudomonadati</taxon>
        <taxon>Bacteroidota</taxon>
        <taxon>Cytophagia</taxon>
        <taxon>Cytophagales</taxon>
        <taxon>Flammeovirgaceae</taxon>
        <taxon>Marinigracilibium</taxon>
    </lineage>
</organism>
<dbReference type="PROSITE" id="PS50005">
    <property type="entry name" value="TPR"/>
    <property type="match status" value="3"/>
</dbReference>
<dbReference type="Proteomes" id="UP000559010">
    <property type="component" value="Unassembled WGS sequence"/>
</dbReference>
<reference evidence="4 5" key="1">
    <citation type="submission" date="2020-04" db="EMBL/GenBank/DDBJ databases">
        <title>Flammeovirgaceae bacterium KN852 isolated from deep sea.</title>
        <authorList>
            <person name="Zhang D.-C."/>
        </authorList>
    </citation>
    <scope>NUCLEOTIDE SEQUENCE [LARGE SCALE GENOMIC DNA]</scope>
    <source>
        <strain evidence="4 5">KN852</strain>
    </source>
</reference>
<keyword evidence="1" id="KW-0677">Repeat</keyword>
<gene>
    <name evidence="4" type="ORF">HH304_05520</name>
</gene>
<feature type="repeat" description="TPR" evidence="3">
    <location>
        <begin position="95"/>
        <end position="128"/>
    </location>
</feature>
<evidence type="ECO:0000313" key="4">
    <source>
        <dbReference type="EMBL" id="NMM47851.1"/>
    </source>
</evidence>
<proteinExistence type="predicted"/>
<dbReference type="EMBL" id="JABBNU010000003">
    <property type="protein sequence ID" value="NMM47851.1"/>
    <property type="molecule type" value="Genomic_DNA"/>
</dbReference>
<dbReference type="RefSeq" id="WP_169678791.1">
    <property type="nucleotide sequence ID" value="NZ_JABBNU010000003.1"/>
</dbReference>
<evidence type="ECO:0000256" key="2">
    <source>
        <dbReference type="ARBA" id="ARBA00022803"/>
    </source>
</evidence>
<protein>
    <submittedName>
        <fullName evidence="4">Tetratricopeptide repeat protein</fullName>
    </submittedName>
</protein>
<dbReference type="Pfam" id="PF07719">
    <property type="entry name" value="TPR_2"/>
    <property type="match status" value="1"/>
</dbReference>
<evidence type="ECO:0000256" key="3">
    <source>
        <dbReference type="PROSITE-ProRule" id="PRU00339"/>
    </source>
</evidence>
<dbReference type="InterPro" id="IPR011990">
    <property type="entry name" value="TPR-like_helical_dom_sf"/>
</dbReference>
<feature type="repeat" description="TPR" evidence="3">
    <location>
        <begin position="27"/>
        <end position="60"/>
    </location>
</feature>
<accession>A0A848IX34</accession>
<feature type="repeat" description="TPR" evidence="3">
    <location>
        <begin position="61"/>
        <end position="94"/>
    </location>
</feature>
<dbReference type="AlphaFoldDB" id="A0A848IX34"/>
<keyword evidence="5" id="KW-1185">Reference proteome</keyword>
<keyword evidence="2 3" id="KW-0802">TPR repeat</keyword>
<dbReference type="InterPro" id="IPR013105">
    <property type="entry name" value="TPR_2"/>
</dbReference>
<dbReference type="Pfam" id="PF13432">
    <property type="entry name" value="TPR_16"/>
    <property type="match status" value="1"/>
</dbReference>
<dbReference type="SUPFAM" id="SSF48452">
    <property type="entry name" value="TPR-like"/>
    <property type="match status" value="1"/>
</dbReference>
<evidence type="ECO:0000313" key="5">
    <source>
        <dbReference type="Proteomes" id="UP000559010"/>
    </source>
</evidence>
<evidence type="ECO:0000256" key="1">
    <source>
        <dbReference type="ARBA" id="ARBA00022737"/>
    </source>
</evidence>
<name>A0A848IX34_9BACT</name>
<comment type="caution">
    <text evidence="4">The sequence shown here is derived from an EMBL/GenBank/DDBJ whole genome shotgun (WGS) entry which is preliminary data.</text>
</comment>
<sequence length="353" mass="41296">MKPHLVLFFSLILFYCYSQTDGNKENAINLARKAVKLMDNGEIDESIDLLEKAVKLDPSNYIYPYEIGYAYVLKKDYDNAIKYLEKVIKMDGVNDLGYQLLGNTYSMAGNKDKAIKTYNKGLKLFPNSGKLYLELGNVHQDDWLKALEFYEKGILVEPTFPSNYYWASKIFCNSSEEVWGMIYGEIFMNIERGSGRTEEISKLLFDTYQSEIQFTSDSSVSVSFSQNNIVNVDKKDIKIPFTVIYEPTLLLATSTIDSISLNTLNKIRTEFISFYYQKEFNDEYPNIVFDWNKKLIGEGHFESYNYWLLMKGSPEEFNYWISENEDKFNDFIDWFTNNPMPIDSQNTFHRSYY</sequence>
<dbReference type="Gene3D" id="1.25.40.10">
    <property type="entry name" value="Tetratricopeptide repeat domain"/>
    <property type="match status" value="1"/>
</dbReference>